<dbReference type="Proteomes" id="UP000179807">
    <property type="component" value="Unassembled WGS sequence"/>
</dbReference>
<dbReference type="GeneID" id="94843552"/>
<reference evidence="2" key="1">
    <citation type="submission" date="2016-10" db="EMBL/GenBank/DDBJ databases">
        <authorList>
            <person name="Benchimol M."/>
            <person name="Almeida L.G."/>
            <person name="Vasconcelos A.T."/>
            <person name="Perreira-Neves A."/>
            <person name="Rosa I.A."/>
            <person name="Tasca T."/>
            <person name="Bogo M.R."/>
            <person name="de Souza W."/>
        </authorList>
    </citation>
    <scope>NUCLEOTIDE SEQUENCE [LARGE SCALE GENOMIC DNA]</scope>
    <source>
        <strain evidence="2">K</strain>
    </source>
</reference>
<name>A0A1J4JS05_9EUKA</name>
<evidence type="ECO:0000313" key="2">
    <source>
        <dbReference type="EMBL" id="OHT00292.1"/>
    </source>
</evidence>
<comment type="caution">
    <text evidence="2">The sequence shown here is derived from an EMBL/GenBank/DDBJ whole genome shotgun (WGS) entry which is preliminary data.</text>
</comment>
<proteinExistence type="predicted"/>
<dbReference type="EMBL" id="MLAK01000961">
    <property type="protein sequence ID" value="OHT00292.1"/>
    <property type="molecule type" value="Genomic_DNA"/>
</dbReference>
<dbReference type="OrthoDB" id="10691109at2759"/>
<feature type="region of interest" description="Disordered" evidence="1">
    <location>
        <begin position="1"/>
        <end position="29"/>
    </location>
</feature>
<protein>
    <submittedName>
        <fullName evidence="2">Uncharacterized protein</fullName>
    </submittedName>
</protein>
<organism evidence="2 3">
    <name type="scientific">Tritrichomonas foetus</name>
    <dbReference type="NCBI Taxonomy" id="1144522"/>
    <lineage>
        <taxon>Eukaryota</taxon>
        <taxon>Metamonada</taxon>
        <taxon>Parabasalia</taxon>
        <taxon>Tritrichomonadida</taxon>
        <taxon>Tritrichomonadidae</taxon>
        <taxon>Tritrichomonas</taxon>
    </lineage>
</organism>
<gene>
    <name evidence="2" type="ORF">TRFO_33047</name>
</gene>
<sequence length="1420" mass="162320">MSSKKDNNKNKKRNSDTKKQSNDKNNVIKRVDQLDQNEVNFNDTLIERLINNLCRNRSSNMLKIVANAANFTSIVHYLSSIIYTSEDLNQNMTLFELFLDLLVSHTKLNEEPDEIILTYIRVIVRCNQSFHEIEMYYKVQCIISNLIDNLKDVDEKKFISAFENIEGYFQSLTFAIHLNKYPSNILTELPIIFQKANVNNPSSILALALFFESHLIADFNEVLSLKYSDFGRDQKVLSIINELLIGSYVQQRMSIHLIQSFCIFLDPDVSIKYLIELLPLVIDTIKTSGDEIRLDVAVMINAIPCDVDENVITNESQIQTILAPICEYLNTTSGPYVEAILSFANQRKNYPKFNQMLKAMFTSYKTSFAALILCNSLDLYSIEMMEAAFPKPPIDEKRISFTLSGFKFLSDLKKIDKGIFKNTVHQVIYLFSSNEFLSDSSFKKQGIELLEQLVIYSTHFQKIFCNSLLKSIYKVSDCSFYMCLSNAINKSEIDVVKTEERKSEFIYQPVSSLYAKYLLNLFLCVHQSVNWQSIMINLLKVFNSQQIDQIKILSDVIPLHCVDELKIQAFSLLKSYDSVSIICASIPKLSNKDIASLIKTVTKISPFNVTIFDQFYMALSQHYLNDTMKALSDLSIGKKLNSNALTRKKTKEEGKTRVKSLLILIPKLIESYELNACQQKLIYEIISSCIPKKSEKIMKIANEAAKLNSTLLKLQDVNPPKDLAKKLITLPLFGESIPLLVKSLKPDYELAVTLVKTWLAKLENINESHSEIPLEISNHIIASILTVTKDPKIISTIFQKCSHMFSSPTHQYIFIEFCMLTASYARNNNFKINISIDFIFELSKLLLCNENNSRFAAYHTLIDIFDITLDYDLKETIGTTLSPSQLIEKSYHLFCSLVQKLSINEISQYLAKIVSLCKSLDMSHAVLLHAILSSRNDYMQDPQAILSITTLIENAKNIGSTSLLEFENGLLELSLLSMPSFVSMLMKMSNKNSYKRQLLHCMLISQSHRQIFLNAYHEFLVCCRGGPKSLSYFTILFSIIESEPSVSMSPDTFGTLIAEVLIWMTFVFSNSKELGKSIVKSQAEEISKCLESILIKTMILKKPKISINLNDLEGISKTLQSLVDLISRLEISKLTVLHNRCKTMLKSENEKVILIVGIFDIYLSKNFVEYKNAEARKFNKILSNQVTNTFSSSDNSNRRFLASIMPIDHLDSYKKKNVKEIFCTITQSLGDINEYYMNESVEFYSAIIKLVSKDVILENSQIVLEALRHIFSKMELNSLLMTILENYIGANPNASDFITEQQPNFNTFFVYAISPDPFLREKAKVLLTLLFGNAIEDILAEKCPEKQIKTILINVMKNGKEYLEDYWFNLSCNLTIKIYKKYHDNIEFKNSIFDFILSSASQENTPREAKALELMELLIA</sequence>
<accession>A0A1J4JS05</accession>
<evidence type="ECO:0000256" key="1">
    <source>
        <dbReference type="SAM" id="MobiDB-lite"/>
    </source>
</evidence>
<keyword evidence="3" id="KW-1185">Reference proteome</keyword>
<feature type="compositionally biased region" description="Basic and acidic residues" evidence="1">
    <location>
        <begin position="1"/>
        <end position="22"/>
    </location>
</feature>
<dbReference type="RefSeq" id="XP_068353428.1">
    <property type="nucleotide sequence ID" value="XM_068508848.1"/>
</dbReference>
<evidence type="ECO:0000313" key="3">
    <source>
        <dbReference type="Proteomes" id="UP000179807"/>
    </source>
</evidence>
<dbReference type="VEuPathDB" id="TrichDB:TRFO_33047"/>